<comment type="caution">
    <text evidence="2">The sequence shown here is derived from an EMBL/GenBank/DDBJ whole genome shotgun (WGS) entry which is preliminary data.</text>
</comment>
<proteinExistence type="predicted"/>
<feature type="transmembrane region" description="Helical" evidence="1">
    <location>
        <begin position="58"/>
        <end position="79"/>
    </location>
</feature>
<dbReference type="OrthoDB" id="6501936at2"/>
<gene>
    <name evidence="2" type="ORF">FPZ42_12125</name>
</gene>
<evidence type="ECO:0000313" key="2">
    <source>
        <dbReference type="EMBL" id="TWR25346.1"/>
    </source>
</evidence>
<dbReference type="PANTHER" id="PTHR37422:SF13">
    <property type="entry name" value="LIPOPOLYSACCHARIDE BIOSYNTHESIS PROTEIN PA4999-RELATED"/>
    <property type="match status" value="1"/>
</dbReference>
<evidence type="ECO:0000256" key="1">
    <source>
        <dbReference type="SAM" id="Phobius"/>
    </source>
</evidence>
<feature type="transmembrane region" description="Helical" evidence="1">
    <location>
        <begin position="185"/>
        <end position="203"/>
    </location>
</feature>
<feature type="transmembrane region" description="Helical" evidence="1">
    <location>
        <begin position="131"/>
        <end position="151"/>
    </location>
</feature>
<feature type="transmembrane region" description="Helical" evidence="1">
    <location>
        <begin position="7"/>
        <end position="27"/>
    </location>
</feature>
<dbReference type="Proteomes" id="UP000318010">
    <property type="component" value="Unassembled WGS sequence"/>
</dbReference>
<keyword evidence="3" id="KW-1185">Reference proteome</keyword>
<dbReference type="InterPro" id="IPR051533">
    <property type="entry name" value="WaaL-like"/>
</dbReference>
<keyword evidence="1" id="KW-1133">Transmembrane helix</keyword>
<organism evidence="2 3">
    <name type="scientific">Mucilaginibacter achroorhodeus</name>
    <dbReference type="NCBI Taxonomy" id="2599294"/>
    <lineage>
        <taxon>Bacteria</taxon>
        <taxon>Pseudomonadati</taxon>
        <taxon>Bacteroidota</taxon>
        <taxon>Sphingobacteriia</taxon>
        <taxon>Sphingobacteriales</taxon>
        <taxon>Sphingobacteriaceae</taxon>
        <taxon>Mucilaginibacter</taxon>
    </lineage>
</organism>
<feature type="transmembrane region" description="Helical" evidence="1">
    <location>
        <begin position="210"/>
        <end position="235"/>
    </location>
</feature>
<accession>A0A563U153</accession>
<dbReference type="RefSeq" id="WP_146271743.1">
    <property type="nucleotide sequence ID" value="NZ_VOEI01000004.1"/>
</dbReference>
<sequence length="434" mass="49725">METENRLTLFKSEFWIVLVCTICLQFPDLKIAGLQPGELLMLLLMPFLFKHLTKSKTILYFLAFYILLLVKTLIVNHYTNFYINDENLTLLKNPGFISFARFLEMLTCMTFCCFTANVLSHSQKPYNLLKMILFVQIMVFGLFFMLTYSLYALHLLATDKYESLIVYDASEGDQVYRLKGFFVEGGPFGLFYAFIFTVCVACYRRLRLKPLYLIIPVILVLLGQSKAGYLLLFLNGAVYLMSKVGKFFKRLFVKILLYIAVIVLMVFGSIATLQMYVDSLSDIELKASLFAPGEIDPNFMMGRISATVIVPNMLAKNAWVGIGWGNYPLLRNNPAYRQFMPEIPVSFWDATGLGGIVDMLLEAGIIFFIIYLLLYFRLAKTIRPLPASNYLILALIGPLLLGVAIYFFYTWLLMGVLFFLMQTELEPKEKALNE</sequence>
<feature type="transmembrane region" description="Helical" evidence="1">
    <location>
        <begin position="359"/>
        <end position="378"/>
    </location>
</feature>
<evidence type="ECO:0008006" key="4">
    <source>
        <dbReference type="Google" id="ProtNLM"/>
    </source>
</evidence>
<name>A0A563U153_9SPHI</name>
<dbReference type="AlphaFoldDB" id="A0A563U153"/>
<reference evidence="2 3" key="1">
    <citation type="submission" date="2019-07" db="EMBL/GenBank/DDBJ databases">
        <authorList>
            <person name="Kim J."/>
        </authorList>
    </citation>
    <scope>NUCLEOTIDE SEQUENCE [LARGE SCALE GENOMIC DNA]</scope>
    <source>
        <strain evidence="2 3">MJ1a</strain>
    </source>
</reference>
<evidence type="ECO:0000313" key="3">
    <source>
        <dbReference type="Proteomes" id="UP000318010"/>
    </source>
</evidence>
<dbReference type="PANTHER" id="PTHR37422">
    <property type="entry name" value="TEICHURONIC ACID BIOSYNTHESIS PROTEIN TUAE"/>
    <property type="match status" value="1"/>
</dbReference>
<protein>
    <recommendedName>
        <fullName evidence="4">O-antigen ligase-like membrane protein</fullName>
    </recommendedName>
</protein>
<feature type="transmembrane region" description="Helical" evidence="1">
    <location>
        <begin position="255"/>
        <end position="277"/>
    </location>
</feature>
<feature type="transmembrane region" description="Helical" evidence="1">
    <location>
        <begin position="99"/>
        <end position="119"/>
    </location>
</feature>
<keyword evidence="1" id="KW-0472">Membrane</keyword>
<feature type="transmembrane region" description="Helical" evidence="1">
    <location>
        <begin position="390"/>
        <end position="420"/>
    </location>
</feature>
<keyword evidence="1" id="KW-0812">Transmembrane</keyword>
<dbReference type="EMBL" id="VOEI01000004">
    <property type="protein sequence ID" value="TWR25346.1"/>
    <property type="molecule type" value="Genomic_DNA"/>
</dbReference>